<dbReference type="EMBL" id="JAWMWH010000003">
    <property type="protein sequence ID" value="MEJ6401073.1"/>
    <property type="molecule type" value="Genomic_DNA"/>
</dbReference>
<proteinExistence type="predicted"/>
<comment type="caution">
    <text evidence="2">The sequence shown here is derived from an EMBL/GenBank/DDBJ whole genome shotgun (WGS) entry which is preliminary data.</text>
</comment>
<protein>
    <submittedName>
        <fullName evidence="2">Uncharacterized protein</fullName>
    </submittedName>
</protein>
<keyword evidence="1" id="KW-1133">Transmembrane helix</keyword>
<keyword evidence="1" id="KW-0812">Transmembrane</keyword>
<accession>A0ABU8SMF1</accession>
<keyword evidence="3" id="KW-1185">Reference proteome</keyword>
<dbReference type="Proteomes" id="UP001370590">
    <property type="component" value="Unassembled WGS sequence"/>
</dbReference>
<evidence type="ECO:0000313" key="3">
    <source>
        <dbReference type="Proteomes" id="UP001370590"/>
    </source>
</evidence>
<name>A0ABU8SMF1_9LACO</name>
<keyword evidence="1" id="KW-0472">Membrane</keyword>
<evidence type="ECO:0000313" key="2">
    <source>
        <dbReference type="EMBL" id="MEJ6401073.1"/>
    </source>
</evidence>
<gene>
    <name evidence="2" type="ORF">R4146_07945</name>
</gene>
<evidence type="ECO:0000256" key="1">
    <source>
        <dbReference type="SAM" id="Phobius"/>
    </source>
</evidence>
<dbReference type="RefSeq" id="WP_339960921.1">
    <property type="nucleotide sequence ID" value="NZ_JAWMWH010000003.1"/>
</dbReference>
<feature type="transmembrane region" description="Helical" evidence="1">
    <location>
        <begin position="54"/>
        <end position="73"/>
    </location>
</feature>
<reference evidence="2 3" key="1">
    <citation type="submission" date="2023-10" db="EMBL/GenBank/DDBJ databases">
        <title>Nicoliella lavandulae sp. nov. isolated from Lavandula angustifolia flowers.</title>
        <authorList>
            <person name="Alcantara C."/>
            <person name="Zuniga M."/>
            <person name="Landete J.M."/>
            <person name="Monedero V."/>
        </authorList>
    </citation>
    <scope>NUCLEOTIDE SEQUENCE [LARGE SCALE GENOMIC DNA]</scope>
    <source>
        <strain evidence="2 3">Es01</strain>
    </source>
</reference>
<feature type="transmembrane region" description="Helical" evidence="1">
    <location>
        <begin position="12"/>
        <end position="33"/>
    </location>
</feature>
<organism evidence="2 3">
    <name type="scientific">Nicoliella lavandulae</name>
    <dbReference type="NCBI Taxonomy" id="3082954"/>
    <lineage>
        <taxon>Bacteria</taxon>
        <taxon>Bacillati</taxon>
        <taxon>Bacillota</taxon>
        <taxon>Bacilli</taxon>
        <taxon>Lactobacillales</taxon>
        <taxon>Lactobacillaceae</taxon>
        <taxon>Nicoliella</taxon>
    </lineage>
</organism>
<sequence>MNQFPQTINYLIIIAYAILFCGILIMGIGWTAFKFRALQNKPAWDGIGGKLIKWGLLITIIGGVLTAIALYQISSN</sequence>